<gene>
    <name evidence="2" type="ORF">CEPIT_LOCUS12457</name>
</gene>
<accession>A0AAV0D7T2</accession>
<feature type="transmembrane region" description="Helical" evidence="1">
    <location>
        <begin position="7"/>
        <end position="28"/>
    </location>
</feature>
<feature type="transmembrane region" description="Helical" evidence="1">
    <location>
        <begin position="144"/>
        <end position="160"/>
    </location>
</feature>
<keyword evidence="3" id="KW-1185">Reference proteome</keyword>
<feature type="transmembrane region" description="Helical" evidence="1">
    <location>
        <begin position="61"/>
        <end position="82"/>
    </location>
</feature>
<dbReference type="AlphaFoldDB" id="A0AAV0D7T2"/>
<keyword evidence="1" id="KW-0812">Transmembrane</keyword>
<protein>
    <submittedName>
        <fullName evidence="2">Uncharacterized protein</fullName>
    </submittedName>
</protein>
<keyword evidence="1" id="KW-1133">Transmembrane helix</keyword>
<keyword evidence="1" id="KW-0472">Membrane</keyword>
<feature type="transmembrane region" description="Helical" evidence="1">
    <location>
        <begin position="34"/>
        <end position="56"/>
    </location>
</feature>
<comment type="caution">
    <text evidence="2">The sequence shown here is derived from an EMBL/GenBank/DDBJ whole genome shotgun (WGS) entry which is preliminary data.</text>
</comment>
<organism evidence="2 3">
    <name type="scientific">Cuscuta epithymum</name>
    <dbReference type="NCBI Taxonomy" id="186058"/>
    <lineage>
        <taxon>Eukaryota</taxon>
        <taxon>Viridiplantae</taxon>
        <taxon>Streptophyta</taxon>
        <taxon>Embryophyta</taxon>
        <taxon>Tracheophyta</taxon>
        <taxon>Spermatophyta</taxon>
        <taxon>Magnoliopsida</taxon>
        <taxon>eudicotyledons</taxon>
        <taxon>Gunneridae</taxon>
        <taxon>Pentapetalae</taxon>
        <taxon>asterids</taxon>
        <taxon>lamiids</taxon>
        <taxon>Solanales</taxon>
        <taxon>Convolvulaceae</taxon>
        <taxon>Cuscuteae</taxon>
        <taxon>Cuscuta</taxon>
        <taxon>Cuscuta subgen. Cuscuta</taxon>
    </lineage>
</organism>
<evidence type="ECO:0000313" key="2">
    <source>
        <dbReference type="EMBL" id="CAH9093338.1"/>
    </source>
</evidence>
<name>A0AAV0D7T2_9ASTE</name>
<evidence type="ECO:0000313" key="3">
    <source>
        <dbReference type="Proteomes" id="UP001152523"/>
    </source>
</evidence>
<dbReference type="EMBL" id="CAMAPF010000075">
    <property type="protein sequence ID" value="CAH9093338.1"/>
    <property type="molecule type" value="Genomic_DNA"/>
</dbReference>
<reference evidence="2" key="1">
    <citation type="submission" date="2022-07" db="EMBL/GenBank/DDBJ databases">
        <authorList>
            <person name="Macas J."/>
            <person name="Novak P."/>
            <person name="Neumann P."/>
        </authorList>
    </citation>
    <scope>NUCLEOTIDE SEQUENCE</scope>
</reference>
<feature type="transmembrane region" description="Helical" evidence="1">
    <location>
        <begin position="102"/>
        <end position="123"/>
    </location>
</feature>
<evidence type="ECO:0000256" key="1">
    <source>
        <dbReference type="SAM" id="Phobius"/>
    </source>
</evidence>
<proteinExistence type="predicted"/>
<sequence length="230" mass="26434">MHPAAEISIFISFILVCGGLGYSVFWLWRNKFLTFMIFMLGLFCTVWGITIVLDFIKVSRWVIYGSIWVHIGMNLIGVLYWICGGVCGEGLLFRQRICEIEFWIWVFMVVLSLLESIAYQAILPLDEKNPPQKKIELFTKVDKLYPFLVGLATVIETWVTRCSDIKFEKKKSVPVKSIESAFKTMIDGYIESGHMAREGDTGDLRLLSEAFDAFLNEVKNEVPRMEIHVV</sequence>
<dbReference type="Proteomes" id="UP001152523">
    <property type="component" value="Unassembled WGS sequence"/>
</dbReference>